<feature type="transmembrane region" description="Helical" evidence="2">
    <location>
        <begin position="28"/>
        <end position="45"/>
    </location>
</feature>
<dbReference type="InterPro" id="IPR007572">
    <property type="entry name" value="Uncharacterised_Ycf20"/>
</dbReference>
<feature type="transmembrane region" description="Helical" evidence="2">
    <location>
        <begin position="57"/>
        <end position="75"/>
    </location>
</feature>
<dbReference type="RefSeq" id="WP_127085733.1">
    <property type="nucleotide sequence ID" value="NZ_RSCL01000025.1"/>
</dbReference>
<comment type="caution">
    <text evidence="3">The sequence shown here is derived from an EMBL/GenBank/DDBJ whole genome shotgun (WGS) entry which is preliminary data.</text>
</comment>
<reference evidence="3" key="2">
    <citation type="journal article" date="2019" name="Genome Biol. Evol.">
        <title>Day and night: Metabolic profiles and evolutionary relationships of six axenic non-marine cyanobacteria.</title>
        <authorList>
            <person name="Will S.E."/>
            <person name="Henke P."/>
            <person name="Boedeker C."/>
            <person name="Huang S."/>
            <person name="Brinkmann H."/>
            <person name="Rohde M."/>
            <person name="Jarek M."/>
            <person name="Friedl T."/>
            <person name="Seufert S."/>
            <person name="Schumacher M."/>
            <person name="Overmann J."/>
            <person name="Neumann-Schaal M."/>
            <person name="Petersen J."/>
        </authorList>
    </citation>
    <scope>NUCLEOTIDE SEQUENCE [LARGE SCALE GENOMIC DNA]</scope>
    <source>
        <strain evidence="3">PCC 7102</strain>
    </source>
</reference>
<proteinExistence type="inferred from homology"/>
<evidence type="ECO:0000313" key="3">
    <source>
        <dbReference type="EMBL" id="RUT00207.1"/>
    </source>
</evidence>
<keyword evidence="2" id="KW-1133">Transmembrane helix</keyword>
<evidence type="ECO:0000313" key="4">
    <source>
        <dbReference type="Proteomes" id="UP000271624"/>
    </source>
</evidence>
<protein>
    <recommendedName>
        <fullName evidence="5">DUF565 domain-containing protein</fullName>
    </recommendedName>
</protein>
<evidence type="ECO:0000256" key="2">
    <source>
        <dbReference type="SAM" id="Phobius"/>
    </source>
</evidence>
<dbReference type="EMBL" id="RSCL01000025">
    <property type="protein sequence ID" value="RUT00207.1"/>
    <property type="molecule type" value="Genomic_DNA"/>
</dbReference>
<keyword evidence="4" id="KW-1185">Reference proteome</keyword>
<evidence type="ECO:0000256" key="1">
    <source>
        <dbReference type="ARBA" id="ARBA00009846"/>
    </source>
</evidence>
<dbReference type="Proteomes" id="UP000271624">
    <property type="component" value="Unassembled WGS sequence"/>
</dbReference>
<dbReference type="Pfam" id="PF04483">
    <property type="entry name" value="DUF565"/>
    <property type="match status" value="1"/>
</dbReference>
<accession>A0A433V288</accession>
<dbReference type="AlphaFoldDB" id="A0A433V288"/>
<organism evidence="3 4">
    <name type="scientific">Dulcicalothrix desertica PCC 7102</name>
    <dbReference type="NCBI Taxonomy" id="232991"/>
    <lineage>
        <taxon>Bacteria</taxon>
        <taxon>Bacillati</taxon>
        <taxon>Cyanobacteriota</taxon>
        <taxon>Cyanophyceae</taxon>
        <taxon>Nostocales</taxon>
        <taxon>Calotrichaceae</taxon>
        <taxon>Dulcicalothrix</taxon>
    </lineage>
</organism>
<dbReference type="PANTHER" id="PTHR33787:SF5">
    <property type="entry name" value="YCF20-LIKE PROTEIN"/>
    <property type="match status" value="1"/>
</dbReference>
<dbReference type="OrthoDB" id="424985at2"/>
<name>A0A433V288_9CYAN</name>
<dbReference type="PANTHER" id="PTHR33787">
    <property type="match status" value="1"/>
</dbReference>
<sequence>MQNTRLNNLVGAIILRFGQWLSNPWRRWSVMIISFLLGIFIGTAISTSAGQRAELDIYVAALIVLAVELVSRLFYRRRVGVESFWIEALNIFKIGLTYSLFIEAFKLGS</sequence>
<reference evidence="3" key="1">
    <citation type="submission" date="2018-12" db="EMBL/GenBank/DDBJ databases">
        <authorList>
            <person name="Will S."/>
            <person name="Neumann-Schaal M."/>
            <person name="Henke P."/>
        </authorList>
    </citation>
    <scope>NUCLEOTIDE SEQUENCE</scope>
    <source>
        <strain evidence="3">PCC 7102</strain>
    </source>
</reference>
<comment type="similarity">
    <text evidence="1">Belongs to the ycf20 family.</text>
</comment>
<evidence type="ECO:0008006" key="5">
    <source>
        <dbReference type="Google" id="ProtNLM"/>
    </source>
</evidence>
<gene>
    <name evidence="3" type="ORF">DSM106972_076550</name>
</gene>
<keyword evidence="2" id="KW-0812">Transmembrane</keyword>
<keyword evidence="2" id="KW-0472">Membrane</keyword>